<dbReference type="GO" id="GO:0003676">
    <property type="term" value="F:nucleic acid binding"/>
    <property type="evidence" value="ECO:0007669"/>
    <property type="project" value="InterPro"/>
</dbReference>
<dbReference type="Proteomes" id="UP000429607">
    <property type="component" value="Unassembled WGS sequence"/>
</dbReference>
<protein>
    <recommendedName>
        <fullName evidence="1">Integrase catalytic domain-containing protein</fullName>
    </recommendedName>
</protein>
<accession>A0A6A3PET9</accession>
<evidence type="ECO:0000313" key="3">
    <source>
        <dbReference type="Proteomes" id="UP000429607"/>
    </source>
</evidence>
<dbReference type="InterPro" id="IPR052160">
    <property type="entry name" value="Gypsy_RT_Integrase-like"/>
</dbReference>
<gene>
    <name evidence="2" type="ORF">PR001_g801</name>
</gene>
<sequence length="280" mass="31978">MMEAVQHSVSACQDCGSRKAHPKVVMPPLRSVWIVTVCGRWAIDIAGPLPMTANDNLYVIEAVEYTTRYAVATAVPENTAKSIARFLMDKVVLVDGFMREIMMDGAIEFTSKATGELLDFVQVKQATPMPYRPNVLGLVERFHRTWKDIVSLCVDESQVDWDDFLPRALYAYNSSNHATHGYQPNDPMMGRKLRTYCLYEVVSCSVDIYGYCINYFVDILLLHRCCCVRKQRPFSSCCTKSQPLHRWFRQFLLPRPDTSSSIRQQFHFGGGQLGHRCNTR</sequence>
<evidence type="ECO:0000259" key="1">
    <source>
        <dbReference type="PROSITE" id="PS50994"/>
    </source>
</evidence>
<dbReference type="PROSITE" id="PS50994">
    <property type="entry name" value="INTEGRASE"/>
    <property type="match status" value="1"/>
</dbReference>
<organism evidence="2 3">
    <name type="scientific">Phytophthora rubi</name>
    <dbReference type="NCBI Taxonomy" id="129364"/>
    <lineage>
        <taxon>Eukaryota</taxon>
        <taxon>Sar</taxon>
        <taxon>Stramenopiles</taxon>
        <taxon>Oomycota</taxon>
        <taxon>Peronosporomycetes</taxon>
        <taxon>Peronosporales</taxon>
        <taxon>Peronosporaceae</taxon>
        <taxon>Phytophthora</taxon>
    </lineage>
</organism>
<reference evidence="2 3" key="1">
    <citation type="submission" date="2018-09" db="EMBL/GenBank/DDBJ databases">
        <title>Genomic investigation of the strawberry pathogen Phytophthora fragariae indicates pathogenicity is determined by transcriptional variation in three key races.</title>
        <authorList>
            <person name="Adams T.M."/>
            <person name="Armitage A.D."/>
            <person name="Sobczyk M.K."/>
            <person name="Bates H.J."/>
            <person name="Dunwell J.M."/>
            <person name="Nellist C.F."/>
            <person name="Harrison R.J."/>
        </authorList>
    </citation>
    <scope>NUCLEOTIDE SEQUENCE [LARGE SCALE GENOMIC DNA]</scope>
    <source>
        <strain evidence="2 3">SCRP249</strain>
    </source>
</reference>
<dbReference type="EMBL" id="QXFV01000022">
    <property type="protein sequence ID" value="KAE9052122.1"/>
    <property type="molecule type" value="Genomic_DNA"/>
</dbReference>
<dbReference type="SUPFAM" id="SSF53098">
    <property type="entry name" value="Ribonuclease H-like"/>
    <property type="match status" value="1"/>
</dbReference>
<dbReference type="InterPro" id="IPR012337">
    <property type="entry name" value="RNaseH-like_sf"/>
</dbReference>
<dbReference type="GO" id="GO:0015074">
    <property type="term" value="P:DNA integration"/>
    <property type="evidence" value="ECO:0007669"/>
    <property type="project" value="InterPro"/>
</dbReference>
<evidence type="ECO:0000313" key="2">
    <source>
        <dbReference type="EMBL" id="KAE9052122.1"/>
    </source>
</evidence>
<proteinExistence type="predicted"/>
<feature type="domain" description="Integrase catalytic" evidence="1">
    <location>
        <begin position="24"/>
        <end position="192"/>
    </location>
</feature>
<dbReference type="AlphaFoldDB" id="A0A6A3PET9"/>
<dbReference type="InterPro" id="IPR001584">
    <property type="entry name" value="Integrase_cat-core"/>
</dbReference>
<dbReference type="Gene3D" id="3.30.420.10">
    <property type="entry name" value="Ribonuclease H-like superfamily/Ribonuclease H"/>
    <property type="match status" value="1"/>
</dbReference>
<comment type="caution">
    <text evidence="2">The sequence shown here is derived from an EMBL/GenBank/DDBJ whole genome shotgun (WGS) entry which is preliminary data.</text>
</comment>
<name>A0A6A3PET9_9STRA</name>
<dbReference type="PANTHER" id="PTHR47266">
    <property type="entry name" value="ENDONUCLEASE-RELATED"/>
    <property type="match status" value="1"/>
</dbReference>
<dbReference type="InterPro" id="IPR036397">
    <property type="entry name" value="RNaseH_sf"/>
</dbReference>